<dbReference type="InterPro" id="IPR010982">
    <property type="entry name" value="Lambda_DNA-bd_dom_sf"/>
</dbReference>
<comment type="caution">
    <text evidence="3">The sequence shown here is derived from an EMBL/GenBank/DDBJ whole genome shotgun (WGS) entry which is preliminary data.</text>
</comment>
<accession>A0AAJ1WV13</accession>
<dbReference type="CDD" id="cd00093">
    <property type="entry name" value="HTH_XRE"/>
    <property type="match status" value="1"/>
</dbReference>
<dbReference type="Proteomes" id="UP001223420">
    <property type="component" value="Unassembled WGS sequence"/>
</dbReference>
<dbReference type="GO" id="GO:0003677">
    <property type="term" value="F:DNA binding"/>
    <property type="evidence" value="ECO:0007669"/>
    <property type="project" value="UniProtKB-KW"/>
</dbReference>
<evidence type="ECO:0000313" key="4">
    <source>
        <dbReference type="Proteomes" id="UP001223420"/>
    </source>
</evidence>
<dbReference type="AlphaFoldDB" id="A0AAJ1WV13"/>
<feature type="region of interest" description="Disordered" evidence="1">
    <location>
        <begin position="60"/>
        <end position="101"/>
    </location>
</feature>
<dbReference type="SUPFAM" id="SSF47413">
    <property type="entry name" value="lambda repressor-like DNA-binding domains"/>
    <property type="match status" value="1"/>
</dbReference>
<evidence type="ECO:0000313" key="3">
    <source>
        <dbReference type="EMBL" id="MDQ0542667.1"/>
    </source>
</evidence>
<feature type="compositionally biased region" description="Low complexity" evidence="1">
    <location>
        <begin position="78"/>
        <end position="89"/>
    </location>
</feature>
<dbReference type="InterPro" id="IPR001387">
    <property type="entry name" value="Cro/C1-type_HTH"/>
</dbReference>
<organism evidence="3 4">
    <name type="scientific">Methylobacterium brachiatum</name>
    <dbReference type="NCBI Taxonomy" id="269660"/>
    <lineage>
        <taxon>Bacteria</taxon>
        <taxon>Pseudomonadati</taxon>
        <taxon>Pseudomonadota</taxon>
        <taxon>Alphaproteobacteria</taxon>
        <taxon>Hyphomicrobiales</taxon>
        <taxon>Methylobacteriaceae</taxon>
        <taxon>Methylobacterium</taxon>
    </lineage>
</organism>
<dbReference type="Pfam" id="PF01381">
    <property type="entry name" value="HTH_3"/>
    <property type="match status" value="1"/>
</dbReference>
<proteinExistence type="predicted"/>
<keyword evidence="3" id="KW-0238">DNA-binding</keyword>
<dbReference type="SMART" id="SM00530">
    <property type="entry name" value="HTH_XRE"/>
    <property type="match status" value="1"/>
</dbReference>
<evidence type="ECO:0000259" key="2">
    <source>
        <dbReference type="PROSITE" id="PS50943"/>
    </source>
</evidence>
<dbReference type="Gene3D" id="1.10.260.40">
    <property type="entry name" value="lambda repressor-like DNA-binding domains"/>
    <property type="match status" value="1"/>
</dbReference>
<gene>
    <name evidence="3" type="ORF">QO001_001585</name>
</gene>
<dbReference type="PROSITE" id="PS50943">
    <property type="entry name" value="HTH_CROC1"/>
    <property type="match status" value="1"/>
</dbReference>
<sequence length="192" mass="20314">MYDFDMAQSPDPPKERRNKAAKFRGAVASSRLRRQGSASSSTSIEGIAVATAWTHFDGLAGRPKIRSSGQTPSAIGVPAPSSSDSQAAPEMRPRQVSSAAKVEASQIRGARAMLGWTQKELAVRSGVAKRSIAGLELGTSTPKPETLERLVATLSAGGIEFRNADADGVGIKLFKTSKFAHGSKPRFDEMKG</sequence>
<protein>
    <submittedName>
        <fullName evidence="3">DNA-binding XRE family transcriptional regulator</fullName>
    </submittedName>
</protein>
<dbReference type="RefSeq" id="WP_179239979.1">
    <property type="nucleotide sequence ID" value="NZ_JAJALK010000003.1"/>
</dbReference>
<reference evidence="3" key="1">
    <citation type="submission" date="2023-07" db="EMBL/GenBank/DDBJ databases">
        <title>Genomic Encyclopedia of Type Strains, Phase IV (KMG-IV): sequencing the most valuable type-strain genomes for metagenomic binning, comparative biology and taxonomic classification.</title>
        <authorList>
            <person name="Goeker M."/>
        </authorList>
    </citation>
    <scope>NUCLEOTIDE SEQUENCE</scope>
    <source>
        <strain evidence="3">DSM 19569</strain>
    </source>
</reference>
<name>A0AAJ1WV13_9HYPH</name>
<evidence type="ECO:0000256" key="1">
    <source>
        <dbReference type="SAM" id="MobiDB-lite"/>
    </source>
</evidence>
<feature type="region of interest" description="Disordered" evidence="1">
    <location>
        <begin position="1"/>
        <end position="44"/>
    </location>
</feature>
<feature type="domain" description="HTH cro/C1-type" evidence="2">
    <location>
        <begin position="107"/>
        <end position="159"/>
    </location>
</feature>
<dbReference type="EMBL" id="JAUSWL010000002">
    <property type="protein sequence ID" value="MDQ0542667.1"/>
    <property type="molecule type" value="Genomic_DNA"/>
</dbReference>